<gene>
    <name evidence="1" type="ORF">ZEAMMB73_Zm00001d002437</name>
</gene>
<dbReference type="PaxDb" id="4577-GRMZM5G804470_P01"/>
<evidence type="ECO:0000313" key="1">
    <source>
        <dbReference type="EMBL" id="ONM14308.1"/>
    </source>
</evidence>
<proteinExistence type="predicted"/>
<dbReference type="EMBL" id="CM007648">
    <property type="protein sequence ID" value="ONM14308.1"/>
    <property type="molecule type" value="Genomic_DNA"/>
</dbReference>
<name>A0A1D6E0Q8_MAIZE</name>
<sequence>MALFCVWQSEQSHSVSLFGSRILCLVLDLPVIAAAANISTLPSKLGGEKVVYDATKKIFSSSSGLAEDILFLFTDWLSLLREIVNIETRVHT</sequence>
<accession>A0A1D6E0Q8</accession>
<protein>
    <submittedName>
        <fullName evidence="1">Uncharacterized protein</fullName>
    </submittedName>
</protein>
<organism evidence="1">
    <name type="scientific">Zea mays</name>
    <name type="common">Maize</name>
    <dbReference type="NCBI Taxonomy" id="4577"/>
    <lineage>
        <taxon>Eukaryota</taxon>
        <taxon>Viridiplantae</taxon>
        <taxon>Streptophyta</taxon>
        <taxon>Embryophyta</taxon>
        <taxon>Tracheophyta</taxon>
        <taxon>Spermatophyta</taxon>
        <taxon>Magnoliopsida</taxon>
        <taxon>Liliopsida</taxon>
        <taxon>Poales</taxon>
        <taxon>Poaceae</taxon>
        <taxon>PACMAD clade</taxon>
        <taxon>Panicoideae</taxon>
        <taxon>Andropogonodae</taxon>
        <taxon>Andropogoneae</taxon>
        <taxon>Tripsacinae</taxon>
        <taxon>Zea</taxon>
    </lineage>
</organism>
<dbReference type="AlphaFoldDB" id="A0A1D6E0Q8"/>
<reference evidence="1" key="1">
    <citation type="submission" date="2015-12" db="EMBL/GenBank/DDBJ databases">
        <title>Update maize B73 reference genome by single molecule sequencing technologies.</title>
        <authorList>
            <consortium name="Maize Genome Sequencing Project"/>
            <person name="Ware D."/>
        </authorList>
    </citation>
    <scope>NUCLEOTIDE SEQUENCE [LARGE SCALE GENOMIC DNA]</scope>
    <source>
        <tissue evidence="1">Seedling</tissue>
    </source>
</reference>